<organism evidence="1 2">
    <name type="scientific">Crocosphaera watsonii WH 0003</name>
    <dbReference type="NCBI Taxonomy" id="423471"/>
    <lineage>
        <taxon>Bacteria</taxon>
        <taxon>Bacillati</taxon>
        <taxon>Cyanobacteriota</taxon>
        <taxon>Cyanophyceae</taxon>
        <taxon>Oscillatoriophycideae</taxon>
        <taxon>Chroococcales</taxon>
        <taxon>Aphanothecaceae</taxon>
        <taxon>Crocosphaera</taxon>
    </lineage>
</organism>
<dbReference type="EMBL" id="AESD01000827">
    <property type="protein sequence ID" value="EHJ09875.1"/>
    <property type="molecule type" value="Genomic_DNA"/>
</dbReference>
<dbReference type="InterPro" id="IPR055643">
    <property type="entry name" value="DUF7219"/>
</dbReference>
<dbReference type="Pfam" id="PF23856">
    <property type="entry name" value="DUF7219"/>
    <property type="match status" value="1"/>
</dbReference>
<dbReference type="Proteomes" id="UP000003477">
    <property type="component" value="Unassembled WGS sequence"/>
</dbReference>
<protein>
    <submittedName>
        <fullName evidence="1">Isopropylmalate/homocitrate/citramalate synthase</fullName>
    </submittedName>
</protein>
<gene>
    <name evidence="1" type="ORF">CWATWH0003_5360</name>
</gene>
<name>G5JD62_CROWT</name>
<comment type="caution">
    <text evidence="1">The sequence shown here is derived from an EMBL/GenBank/DDBJ whole genome shotgun (WGS) entry which is preliminary data.</text>
</comment>
<evidence type="ECO:0000313" key="2">
    <source>
        <dbReference type="Proteomes" id="UP000003477"/>
    </source>
</evidence>
<sequence>MASNQDKDQFFYPRYPYRGEVKPENVVFNANLQEFAQEVNYLCNLETAGKIKPEQAYQKIKELWKKLKLSKHELKIGENLFNQEFDDDNENGTENE</sequence>
<reference evidence="1 2" key="1">
    <citation type="journal article" date="2011" name="Front. Microbiol.">
        <title>Two Strains of Crocosphaera watsonii with Highly Conserved Genomes are Distinguished by Strain-Specific Features.</title>
        <authorList>
            <person name="Bench S.R."/>
            <person name="Ilikchyan I.N."/>
            <person name="Tripp H.J."/>
            <person name="Zehr J.P."/>
        </authorList>
    </citation>
    <scope>NUCLEOTIDE SEQUENCE [LARGE SCALE GENOMIC DNA]</scope>
    <source>
        <strain evidence="1 2">WH 0003</strain>
    </source>
</reference>
<proteinExistence type="predicted"/>
<dbReference type="PATRIC" id="fig|423471.3.peg.5007"/>
<accession>G5JD62</accession>
<dbReference type="GeneID" id="88768680"/>
<dbReference type="RefSeq" id="WP_007308186.1">
    <property type="nucleotide sequence ID" value="NZ_AESD01000827.1"/>
</dbReference>
<dbReference type="AlphaFoldDB" id="G5JD62"/>
<evidence type="ECO:0000313" key="1">
    <source>
        <dbReference type="EMBL" id="EHJ09875.1"/>
    </source>
</evidence>